<dbReference type="AlphaFoldDB" id="A0A437MNA3"/>
<comment type="caution">
    <text evidence="1">The sequence shown here is derived from an EMBL/GenBank/DDBJ whole genome shotgun (WGS) entry which is preliminary data.</text>
</comment>
<proteinExistence type="predicted"/>
<evidence type="ECO:0000313" key="1">
    <source>
        <dbReference type="EMBL" id="RVT99117.1"/>
    </source>
</evidence>
<accession>A0A437MNA3</accession>
<reference evidence="1 2" key="1">
    <citation type="submission" date="2019-01" db="EMBL/GenBank/DDBJ databases">
        <authorList>
            <person name="Chen W.-M."/>
        </authorList>
    </citation>
    <scope>NUCLEOTIDE SEQUENCE [LARGE SCALE GENOMIC DNA]</scope>
    <source>
        <strain evidence="1 2">CCP-6</strain>
    </source>
</reference>
<dbReference type="Proteomes" id="UP000282957">
    <property type="component" value="Unassembled WGS sequence"/>
</dbReference>
<protein>
    <submittedName>
        <fullName evidence="1">Uncharacterized protein</fullName>
    </submittedName>
</protein>
<gene>
    <name evidence="1" type="ORF">EOD42_03140</name>
</gene>
<dbReference type="RefSeq" id="WP_127785812.1">
    <property type="nucleotide sequence ID" value="NZ_SACL01000001.1"/>
</dbReference>
<evidence type="ECO:0000313" key="2">
    <source>
        <dbReference type="Proteomes" id="UP000282957"/>
    </source>
</evidence>
<organism evidence="1 2">
    <name type="scientific">Rhodovarius crocodyli</name>
    <dbReference type="NCBI Taxonomy" id="1979269"/>
    <lineage>
        <taxon>Bacteria</taxon>
        <taxon>Pseudomonadati</taxon>
        <taxon>Pseudomonadota</taxon>
        <taxon>Alphaproteobacteria</taxon>
        <taxon>Acetobacterales</taxon>
        <taxon>Roseomonadaceae</taxon>
        <taxon>Rhodovarius</taxon>
    </lineage>
</organism>
<sequence>MADFLPVLTGACIGAGVSVSAILIKASLDSFISLCDAFCEKIEEAADLASEYWLIPAVSLPISAVRAGPPGQQPIINEDDVRIRLLESRIVGLQTKIGLIGESIIPGLPELHQLKITRSLVDFYEALSGGTFKARDGNIHEVFAGMAQHHSAVIVSTVRSALRERHTFRGMARHRTMSLLRAIGGSYTVAATGRNVLSFPFPIEFIIVILLR</sequence>
<keyword evidence="2" id="KW-1185">Reference proteome</keyword>
<dbReference type="EMBL" id="SACL01000001">
    <property type="protein sequence ID" value="RVT99117.1"/>
    <property type="molecule type" value="Genomic_DNA"/>
</dbReference>
<dbReference type="OrthoDB" id="9902436at2"/>
<name>A0A437MNA3_9PROT</name>